<accession>A0A4R1MYT5</accession>
<keyword evidence="1" id="KW-0812">Transmembrane</keyword>
<dbReference type="AlphaFoldDB" id="A0A4R1MYT5"/>
<keyword evidence="1" id="KW-1133">Transmembrane helix</keyword>
<dbReference type="EMBL" id="SMGQ01000011">
    <property type="protein sequence ID" value="TCK98406.1"/>
    <property type="molecule type" value="Genomic_DNA"/>
</dbReference>
<evidence type="ECO:0000313" key="2">
    <source>
        <dbReference type="EMBL" id="TCK98406.1"/>
    </source>
</evidence>
<keyword evidence="1" id="KW-0472">Membrane</keyword>
<protein>
    <submittedName>
        <fullName evidence="2">Stage II sporulation protein P</fullName>
    </submittedName>
</protein>
<evidence type="ECO:0000313" key="3">
    <source>
        <dbReference type="Proteomes" id="UP000294545"/>
    </source>
</evidence>
<evidence type="ECO:0000256" key="1">
    <source>
        <dbReference type="SAM" id="Phobius"/>
    </source>
</evidence>
<dbReference type="RefSeq" id="WP_132280918.1">
    <property type="nucleotide sequence ID" value="NZ_SMGQ01000011.1"/>
</dbReference>
<comment type="caution">
    <text evidence="2">The sequence shown here is derived from an EMBL/GenBank/DDBJ whole genome shotgun (WGS) entry which is preliminary data.</text>
</comment>
<dbReference type="OrthoDB" id="1633470at2"/>
<reference evidence="2 3" key="1">
    <citation type="submission" date="2019-03" db="EMBL/GenBank/DDBJ databases">
        <title>Genomic Encyclopedia of Type Strains, Phase IV (KMG-IV): sequencing the most valuable type-strain genomes for metagenomic binning, comparative biology and taxonomic classification.</title>
        <authorList>
            <person name="Goeker M."/>
        </authorList>
    </citation>
    <scope>NUCLEOTIDE SEQUENCE [LARGE SCALE GENOMIC DNA]</scope>
    <source>
        <strain evidence="2 3">DSM 24176</strain>
    </source>
</reference>
<name>A0A4R1MYT5_9FIRM</name>
<organism evidence="2 3">
    <name type="scientific">Natranaerovirga hydrolytica</name>
    <dbReference type="NCBI Taxonomy" id="680378"/>
    <lineage>
        <taxon>Bacteria</taxon>
        <taxon>Bacillati</taxon>
        <taxon>Bacillota</taxon>
        <taxon>Clostridia</taxon>
        <taxon>Lachnospirales</taxon>
        <taxon>Natranaerovirgaceae</taxon>
        <taxon>Natranaerovirga</taxon>
    </lineage>
</organism>
<dbReference type="InterPro" id="IPR010897">
    <property type="entry name" value="Spore_II_P"/>
</dbReference>
<feature type="transmembrane region" description="Helical" evidence="1">
    <location>
        <begin position="12"/>
        <end position="30"/>
    </location>
</feature>
<proteinExistence type="predicted"/>
<sequence length="425" mass="48683">MERRNEAIGIGKGNIAIILVMILLLSNIIYKTYEIYFPNTFNGFSFNLVERTSDYLSKQLVTRSVPLLSYTLDTQETMNHQNDSIEKSPYNKLLSLAVPLLGYTIEGDTNHYATVVELEPKIETMVNQEKSNIEDTEIEEENIETIQEDVSYTNQSVENQMPTSYVYTLDQLKDFNFLINNIYTVDSKIYMTQKDFEVENWLNQDMSVDFTEDKPKILIYHSHSQEAFIDSREGVMDDTVVGLGTLLTEILETEYNVNVMHHKGIYDMVDGRLDRSRAYGLAAVPVSKILEENPSIEVVIDLHRDGVPDHVHLVTEIDGKQTAKIMFFNGISRRMVNGEMVENTYLPNPYVKDNMALSLQMQLKSAELYPGFTRKVYLKGDRYNMHLSPKALLIEVGAQNNTVEEARNAMEPLAQIIYETFSPTN</sequence>
<dbReference type="Pfam" id="PF07454">
    <property type="entry name" value="SpoIIP"/>
    <property type="match status" value="1"/>
</dbReference>
<keyword evidence="3" id="KW-1185">Reference proteome</keyword>
<dbReference type="Proteomes" id="UP000294545">
    <property type="component" value="Unassembled WGS sequence"/>
</dbReference>
<gene>
    <name evidence="2" type="ORF">EDC19_0826</name>
</gene>